<proteinExistence type="predicted"/>
<dbReference type="EMBL" id="QREL01000004">
    <property type="protein sequence ID" value="REE24597.1"/>
    <property type="molecule type" value="Genomic_DNA"/>
</dbReference>
<dbReference type="Gene3D" id="3.40.50.620">
    <property type="entry name" value="HUPs"/>
    <property type="match status" value="1"/>
</dbReference>
<keyword evidence="1" id="KW-0456">Lyase</keyword>
<dbReference type="Gene3D" id="1.10.579.10">
    <property type="entry name" value="DNA Cyclobutane Dipyrimidine Photolyase, subunit A, domain 3"/>
    <property type="match status" value="1"/>
</dbReference>
<sequence>MIDMDEKSVAIVFPHHLLEDHPAAGKTSGFILVEDQLFFGDPVFGLRFHKNKLVLHRSSMRYYHDHLKSRGLKAEYIEYSPDPHMGYLRDHLEGYDRVYTLELLDHELEARMKKLSMELGLEITEIEAPFIFRRNLMDGYFRDGRFLLRSFYIRERKRLSILMENSRPAGGKWTFDTENRKRMPPGLQVPAPVKLPENEYVQEAKEYVSEKFPDNPGSMDRFNYPTTHTEARIFLKDFIERRITNFGSYQDFISRDETFLFHSVLSSSLNICLLTPMEVIRAVLKADAPLNSIEGFVRQVMGWREFIRAVYILKGPYERTRNFFKHRGKLNPKLYHGETGIDPYDIAVGRVMGHGYTHHIERLMVIGNLMLLLGTDPDEVYRWFMEMFIDAYDWVMVPNVYGMSQYADGGLIATKPYISSSNYILRMSDHRRGDWCRVWDALFWTFLNEKRSLIGNNPRIRVLYRHLTDRKLEEFRGIREEFMGELMGRQEL</sequence>
<evidence type="ECO:0000313" key="1">
    <source>
        <dbReference type="EMBL" id="REE24597.1"/>
    </source>
</evidence>
<dbReference type="Gene3D" id="1.25.40.80">
    <property type="match status" value="1"/>
</dbReference>
<evidence type="ECO:0000313" key="2">
    <source>
        <dbReference type="Proteomes" id="UP000256864"/>
    </source>
</evidence>
<accession>A0A371NA63</accession>
<dbReference type="Proteomes" id="UP000256864">
    <property type="component" value="Unassembled WGS sequence"/>
</dbReference>
<comment type="caution">
    <text evidence="1">The sequence shown here is derived from an EMBL/GenBank/DDBJ whole genome shotgun (WGS) entry which is preliminary data.</text>
</comment>
<dbReference type="Pfam" id="PF04244">
    <property type="entry name" value="DPRP"/>
    <property type="match status" value="1"/>
</dbReference>
<dbReference type="InterPro" id="IPR036134">
    <property type="entry name" value="Crypto/Photolyase_FAD-like_sf"/>
</dbReference>
<dbReference type="SUPFAM" id="SSF48173">
    <property type="entry name" value="Cryptochrome/photolyase FAD-binding domain"/>
    <property type="match status" value="1"/>
</dbReference>
<dbReference type="PANTHER" id="PTHR38657:SF1">
    <property type="entry name" value="SLR1343 PROTEIN"/>
    <property type="match status" value="1"/>
</dbReference>
<dbReference type="Gene3D" id="1.10.10.1710">
    <property type="entry name" value="Deoxyribodipyrimidine photolyase-related"/>
    <property type="match status" value="1"/>
</dbReference>
<dbReference type="InterPro" id="IPR007357">
    <property type="entry name" value="PhrB-like"/>
</dbReference>
<reference evidence="1 2" key="1">
    <citation type="submission" date="2018-07" db="EMBL/GenBank/DDBJ databases">
        <title>Genomic Encyclopedia of Type Strains, Phase IV (KMG-IV): sequencing the most valuable type-strain genomes for metagenomic binning, comparative biology and taxonomic classification.</title>
        <authorList>
            <person name="Goeker M."/>
        </authorList>
    </citation>
    <scope>NUCLEOTIDE SEQUENCE [LARGE SCALE GENOMIC DNA]</scope>
    <source>
        <strain evidence="1 2">DSM 7466</strain>
    </source>
</reference>
<dbReference type="AlphaFoldDB" id="A0A371NA63"/>
<dbReference type="PANTHER" id="PTHR38657">
    <property type="entry name" value="SLR1343 PROTEIN"/>
    <property type="match status" value="1"/>
</dbReference>
<keyword evidence="2" id="KW-1185">Reference proteome</keyword>
<dbReference type="InterPro" id="IPR014729">
    <property type="entry name" value="Rossmann-like_a/b/a_fold"/>
</dbReference>
<organism evidence="1 2">
    <name type="scientific">Methanothermobacter defluvii</name>
    <dbReference type="NCBI Taxonomy" id="49339"/>
    <lineage>
        <taxon>Archaea</taxon>
        <taxon>Methanobacteriati</taxon>
        <taxon>Methanobacteriota</taxon>
        <taxon>Methanomada group</taxon>
        <taxon>Methanobacteria</taxon>
        <taxon>Methanobacteriales</taxon>
        <taxon>Methanobacteriaceae</taxon>
        <taxon>Methanothermobacter</taxon>
    </lineage>
</organism>
<protein>
    <submittedName>
        <fullName evidence="1">Deoxyribodipyrimidine photolyase-related protein</fullName>
    </submittedName>
</protein>
<dbReference type="InterPro" id="IPR052551">
    <property type="entry name" value="UV-DNA_repair_photolyase"/>
</dbReference>
<name>A0A371NA63_9EURY</name>
<gene>
    <name evidence="1" type="ORF">C7452_1705</name>
</gene>
<dbReference type="GO" id="GO:0016829">
    <property type="term" value="F:lyase activity"/>
    <property type="evidence" value="ECO:0007669"/>
    <property type="project" value="UniProtKB-KW"/>
</dbReference>